<evidence type="ECO:0000313" key="2">
    <source>
        <dbReference type="Proteomes" id="UP000267027"/>
    </source>
</evidence>
<accession>A0A0R3PWG0</accession>
<reference evidence="3" key="1">
    <citation type="submission" date="2017-02" db="UniProtKB">
        <authorList>
            <consortium name="WormBaseParasite"/>
        </authorList>
    </citation>
    <scope>IDENTIFICATION</scope>
</reference>
<sequence>MAHTRPMIISFSCVHPWMMLMTVKDLRRKLCVMYGIQKHPALSPIMALFVKGQTKQPCYKPESRLFWKTPRFQRKFTA</sequence>
<organism evidence="3">
    <name type="scientific">Angiostrongylus costaricensis</name>
    <name type="common">Nematode worm</name>
    <dbReference type="NCBI Taxonomy" id="334426"/>
    <lineage>
        <taxon>Eukaryota</taxon>
        <taxon>Metazoa</taxon>
        <taxon>Ecdysozoa</taxon>
        <taxon>Nematoda</taxon>
        <taxon>Chromadorea</taxon>
        <taxon>Rhabditida</taxon>
        <taxon>Rhabditina</taxon>
        <taxon>Rhabditomorpha</taxon>
        <taxon>Strongyloidea</taxon>
        <taxon>Metastrongylidae</taxon>
        <taxon>Angiostrongylus</taxon>
    </lineage>
</organism>
<evidence type="ECO:0000313" key="3">
    <source>
        <dbReference type="WBParaSite" id="ACOC_0001049101-mRNA-1"/>
    </source>
</evidence>
<keyword evidence="2" id="KW-1185">Reference proteome</keyword>
<name>A0A0R3PWG0_ANGCS</name>
<dbReference type="WBParaSite" id="ACOC_0001049101-mRNA-1">
    <property type="protein sequence ID" value="ACOC_0001049101-mRNA-1"/>
    <property type="gene ID" value="ACOC_0001049101"/>
</dbReference>
<protein>
    <submittedName>
        <fullName evidence="3">Secreted protein</fullName>
    </submittedName>
</protein>
<dbReference type="EMBL" id="UYYA01004483">
    <property type="protein sequence ID" value="VDM62077.1"/>
    <property type="molecule type" value="Genomic_DNA"/>
</dbReference>
<evidence type="ECO:0000313" key="1">
    <source>
        <dbReference type="EMBL" id="VDM62077.1"/>
    </source>
</evidence>
<dbReference type="AlphaFoldDB" id="A0A0R3PWG0"/>
<reference evidence="1 2" key="2">
    <citation type="submission" date="2018-11" db="EMBL/GenBank/DDBJ databases">
        <authorList>
            <consortium name="Pathogen Informatics"/>
        </authorList>
    </citation>
    <scope>NUCLEOTIDE SEQUENCE [LARGE SCALE GENOMIC DNA]</scope>
    <source>
        <strain evidence="1 2">Costa Rica</strain>
    </source>
</reference>
<proteinExistence type="predicted"/>
<dbReference type="Proteomes" id="UP000267027">
    <property type="component" value="Unassembled WGS sequence"/>
</dbReference>
<gene>
    <name evidence="1" type="ORF">ACOC_LOCUS10492</name>
</gene>